<dbReference type="PANTHER" id="PTHR12737">
    <property type="entry name" value="DIMETHYLARGININE DIMETHYLAMINOHYDROLASE"/>
    <property type="match status" value="1"/>
</dbReference>
<dbReference type="Gene3D" id="3.75.10.10">
    <property type="entry name" value="L-arginine/glycine Amidinotransferase, Chain A"/>
    <property type="match status" value="1"/>
</dbReference>
<dbReference type="GO" id="GO:0005739">
    <property type="term" value="C:mitochondrion"/>
    <property type="evidence" value="ECO:0007669"/>
    <property type="project" value="Ensembl"/>
</dbReference>
<dbReference type="FunFam" id="3.75.10.10:FF:000004">
    <property type="entry name" value="N(G),N(G)-dimethylarginine dimethylaminohydrolase 1"/>
    <property type="match status" value="1"/>
</dbReference>
<accession>A0A8C0GJW3</accession>
<dbReference type="Proteomes" id="UP000694404">
    <property type="component" value="Unplaced"/>
</dbReference>
<evidence type="ECO:0000313" key="4">
    <source>
        <dbReference type="Proteomes" id="UP000694404"/>
    </source>
</evidence>
<gene>
    <name evidence="3" type="primary">DDAH2</name>
</gene>
<dbReference type="GO" id="GO:0016787">
    <property type="term" value="F:hydrolase activity"/>
    <property type="evidence" value="ECO:0007669"/>
    <property type="project" value="UniProtKB-KW"/>
</dbReference>
<proteinExistence type="inferred from homology"/>
<reference evidence="3" key="1">
    <citation type="submission" date="2025-08" db="UniProtKB">
        <authorList>
            <consortium name="Ensembl"/>
        </authorList>
    </citation>
    <scope>IDENTIFICATION</scope>
</reference>
<sequence>PGSPGPGWGYTHAIVCSVPDSLAAQPAGDGAEPVDLAKAHRQYGVYTGILRQKLGLQVIELAADEGLPLSVLVEDAAVIQADTALVTRPWEPARRREVTRTPGIKKVLEELKMRVVEVTDDGATLDGSDVLFTGECPTPGGGRTSGLNPGCEPAGGDFAVSTVPVVGSSHLKSFCSMAGPDTIAIGSSEAAKKAMRTMEQLTDHHYDTLTVPDDPAGNCIYVRLGPKGSALLHRSPEEFPNSLPVRGRSSWALGAGLKALLNRGFMGCLKALWGWRGGDLGSLGGA</sequence>
<organism evidence="3 4">
    <name type="scientific">Chelonoidis abingdonii</name>
    <name type="common">Abingdon island giant tortoise</name>
    <name type="synonym">Testudo abingdonii</name>
    <dbReference type="NCBI Taxonomy" id="106734"/>
    <lineage>
        <taxon>Eukaryota</taxon>
        <taxon>Metazoa</taxon>
        <taxon>Chordata</taxon>
        <taxon>Craniata</taxon>
        <taxon>Vertebrata</taxon>
        <taxon>Euteleostomi</taxon>
        <taxon>Archelosauria</taxon>
        <taxon>Testudinata</taxon>
        <taxon>Testudines</taxon>
        <taxon>Cryptodira</taxon>
        <taxon>Durocryptodira</taxon>
        <taxon>Testudinoidea</taxon>
        <taxon>Testudinidae</taxon>
        <taxon>Chelonoidis</taxon>
    </lineage>
</organism>
<evidence type="ECO:0000256" key="2">
    <source>
        <dbReference type="ARBA" id="ARBA00022801"/>
    </source>
</evidence>
<name>A0A8C0GJW3_CHEAB</name>
<dbReference type="InterPro" id="IPR033199">
    <property type="entry name" value="DDAH-like"/>
</dbReference>
<dbReference type="AlphaFoldDB" id="A0A8C0GJW3"/>
<comment type="similarity">
    <text evidence="1">Belongs to the DDAH family.</text>
</comment>
<evidence type="ECO:0000256" key="1">
    <source>
        <dbReference type="ARBA" id="ARBA00008532"/>
    </source>
</evidence>
<dbReference type="PANTHER" id="PTHR12737:SF16">
    <property type="entry name" value="N(G),N(G)-DIMETHYLARGININE DIMETHYLAMINOHYDROLASE 2"/>
    <property type="match status" value="1"/>
</dbReference>
<keyword evidence="4" id="KW-1185">Reference proteome</keyword>
<dbReference type="Ensembl" id="ENSCABT00000010982.1">
    <property type="protein sequence ID" value="ENSCABP00000010024.1"/>
    <property type="gene ID" value="ENSCABG00000007511.1"/>
</dbReference>
<evidence type="ECO:0000313" key="3">
    <source>
        <dbReference type="Ensembl" id="ENSCABP00000010024.1"/>
    </source>
</evidence>
<reference evidence="3" key="2">
    <citation type="submission" date="2025-09" db="UniProtKB">
        <authorList>
            <consortium name="Ensembl"/>
        </authorList>
    </citation>
    <scope>IDENTIFICATION</scope>
</reference>
<dbReference type="GeneTree" id="ENSGT00940000160769"/>
<dbReference type="SUPFAM" id="SSF55909">
    <property type="entry name" value="Pentein"/>
    <property type="match status" value="1"/>
</dbReference>
<protein>
    <submittedName>
        <fullName evidence="3">DDAH family member 2, ADMA-independent</fullName>
    </submittedName>
</protein>
<keyword evidence="2" id="KW-0378">Hydrolase</keyword>